<dbReference type="InterPro" id="IPR010239">
    <property type="entry name" value="CHP02001"/>
</dbReference>
<dbReference type="Proteomes" id="UP000463961">
    <property type="component" value="Chromosome"/>
</dbReference>
<evidence type="ECO:0000313" key="2">
    <source>
        <dbReference type="Proteomes" id="UP000463961"/>
    </source>
</evidence>
<dbReference type="EMBL" id="AP022345">
    <property type="protein sequence ID" value="BBU68293.1"/>
    <property type="molecule type" value="Genomic_DNA"/>
</dbReference>
<keyword evidence="2" id="KW-1185">Reference proteome</keyword>
<dbReference type="Pfam" id="PF09694">
    <property type="entry name" value="Gcw_chp"/>
    <property type="match status" value="1"/>
</dbReference>
<accession>A0A679HVS9</accession>
<proteinExistence type="predicted"/>
<name>A0A679HVS9_9RHOO</name>
<dbReference type="RefSeq" id="WP_202930730.1">
    <property type="nucleotide sequence ID" value="NZ_AP019011.1"/>
</dbReference>
<dbReference type="AlphaFoldDB" id="A0A679HVS9"/>
<protein>
    <submittedName>
        <fullName evidence="1">Exported protein</fullName>
    </submittedName>
</protein>
<reference evidence="2" key="1">
    <citation type="submission" date="2020-01" db="EMBL/GenBank/DDBJ databases">
        <title>Phosphoaccumulans saitamaens gen. nov., sp. nov., a polyphosphate accumulating bacterium isolated from surface river water.</title>
        <authorList>
            <person name="Watanabe K."/>
            <person name="Suda W."/>
        </authorList>
    </citation>
    <scope>NUCLEOTIDE SEQUENCE [LARGE SCALE GENOMIC DNA]</scope>
    <source>
        <strain evidence="2">ICHIAU1</strain>
    </source>
</reference>
<sequence>MTFKKTLVAASLAALSMAAMSEEAAVPAADDIAVTANVTLASSYRFRGIDQTFNQPAIQGGFDVTLPKGFYVGNWNSNVNGNAAGMPQGNIEVDLYGGWKFAVNEDIGTDIGVMQYLYPGSKWGGGLEQPTTSTFGVKQGMVNNTEIYLGGNWKTVSLKQSFAVTDYFNAKGINASSTAGSGYTDLTATYDLGGFDNALAGWGVVGHAGYFYMKNYSAANYADWKLGITKDIGSGWLATVSYIQAATSGNCSNTSSPQPYCFAKNGWNADGTANGSTQNAGHATAVVTIGRTF</sequence>
<evidence type="ECO:0000313" key="1">
    <source>
        <dbReference type="EMBL" id="BBU68293.1"/>
    </source>
</evidence>
<gene>
    <name evidence="1" type="ORF">ICHIAU1_05760</name>
</gene>
<dbReference type="NCBIfam" id="TIGR02001">
    <property type="entry name" value="gcw_chp"/>
    <property type="match status" value="1"/>
</dbReference>
<organism evidence="1 2">
    <name type="scientific">Fluviibacter phosphoraccumulans</name>
    <dbReference type="NCBI Taxonomy" id="1751046"/>
    <lineage>
        <taxon>Bacteria</taxon>
        <taxon>Pseudomonadati</taxon>
        <taxon>Pseudomonadota</taxon>
        <taxon>Betaproteobacteria</taxon>
        <taxon>Rhodocyclales</taxon>
        <taxon>Fluviibacteraceae</taxon>
        <taxon>Fluviibacter</taxon>
    </lineage>
</organism>